<protein>
    <submittedName>
        <fullName evidence="2">Uncharacterized protein</fullName>
    </submittedName>
</protein>
<sequence length="68" mass="7436">MSASTEGSRVRLTDSARRVPPHAGAAAVEGMWRRPGRHPPWVTHVLVDRLRLFHNAGGMIRTAVDPNG</sequence>
<dbReference type="EMBL" id="BAABGT010000075">
    <property type="protein sequence ID" value="GAA4552662.1"/>
    <property type="molecule type" value="Genomic_DNA"/>
</dbReference>
<reference evidence="3" key="1">
    <citation type="journal article" date="2019" name="Int. J. Syst. Evol. Microbiol.">
        <title>The Global Catalogue of Microorganisms (GCM) 10K type strain sequencing project: providing services to taxonomists for standard genome sequencing and annotation.</title>
        <authorList>
            <consortium name="The Broad Institute Genomics Platform"/>
            <consortium name="The Broad Institute Genome Sequencing Center for Infectious Disease"/>
            <person name="Wu L."/>
            <person name="Ma J."/>
        </authorList>
    </citation>
    <scope>NUCLEOTIDE SEQUENCE [LARGE SCALE GENOMIC DNA]</scope>
    <source>
        <strain evidence="3">JCM 17906</strain>
    </source>
</reference>
<feature type="compositionally biased region" description="Basic and acidic residues" evidence="1">
    <location>
        <begin position="8"/>
        <end position="17"/>
    </location>
</feature>
<accession>A0ABP8RXP8</accession>
<feature type="region of interest" description="Disordered" evidence="1">
    <location>
        <begin position="1"/>
        <end position="22"/>
    </location>
</feature>
<evidence type="ECO:0000256" key="1">
    <source>
        <dbReference type="SAM" id="MobiDB-lite"/>
    </source>
</evidence>
<keyword evidence="3" id="KW-1185">Reference proteome</keyword>
<gene>
    <name evidence="2" type="ORF">GCM10023175_46820</name>
</gene>
<name>A0ABP8RXP8_9PSEU</name>
<evidence type="ECO:0000313" key="3">
    <source>
        <dbReference type="Proteomes" id="UP001501598"/>
    </source>
</evidence>
<proteinExistence type="predicted"/>
<organism evidence="2 3">
    <name type="scientific">Pseudonocardia xishanensis</name>
    <dbReference type="NCBI Taxonomy" id="630995"/>
    <lineage>
        <taxon>Bacteria</taxon>
        <taxon>Bacillati</taxon>
        <taxon>Actinomycetota</taxon>
        <taxon>Actinomycetes</taxon>
        <taxon>Pseudonocardiales</taxon>
        <taxon>Pseudonocardiaceae</taxon>
        <taxon>Pseudonocardia</taxon>
    </lineage>
</organism>
<comment type="caution">
    <text evidence="2">The sequence shown here is derived from an EMBL/GenBank/DDBJ whole genome shotgun (WGS) entry which is preliminary data.</text>
</comment>
<dbReference type="Proteomes" id="UP001501598">
    <property type="component" value="Unassembled WGS sequence"/>
</dbReference>
<evidence type="ECO:0000313" key="2">
    <source>
        <dbReference type="EMBL" id="GAA4552662.1"/>
    </source>
</evidence>
<dbReference type="RefSeq" id="WP_345422468.1">
    <property type="nucleotide sequence ID" value="NZ_BAABGT010000075.1"/>
</dbReference>